<keyword evidence="3" id="KW-0227">DNA damage</keyword>
<proteinExistence type="predicted"/>
<feature type="compositionally biased region" description="Low complexity" evidence="7">
    <location>
        <begin position="367"/>
        <end position="378"/>
    </location>
</feature>
<sequence>MDLYDELPTSALLCDPEFTALFEACLRYRITTIDFLTLNVRELAKISQRSINEVVKVKRLLLNEFDQQFEEKDKVQPVRKIEPPQVFTSGDMEIDSLLGGGIHTKSITEIFGESSTGKSQLLMQLCLNVQLPVEKGGLGGKCVYITTEGDLPTSRLNGILDSRPDWKDFGVSQANIFTVSCFDLVSQEHILNVQLPILLERNKGQIKLIIIDSISHHMRVELETKSFSESQDNRYYVDKMAENLLQLSKQYSTAIVVANQVGDKPLTERPENFVHHFMDYDYQLGWLVGWRDSTIMYRQYYTDDNSKNKSIRNHQQSQRLTQTTTLDPNSTVDDLLSDDEDYSLIEREVNKVMNPELYSQGDSNLDNNTTQANQSTTAKRSRSINNNHFAPRKKKRRLDIRIPNLGLSWANHVTTRILLKKSYKASPMIKRGEVKFYQGVDPASFWQVKRTLQIVYSTFSKPGEISFAITKKGIEST</sequence>
<evidence type="ECO:0000256" key="5">
    <source>
        <dbReference type="ARBA" id="ARBA00023204"/>
    </source>
</evidence>
<dbReference type="GO" id="GO:0042148">
    <property type="term" value="P:DNA strand invasion"/>
    <property type="evidence" value="ECO:0007669"/>
    <property type="project" value="TreeGrafter"/>
</dbReference>
<dbReference type="GO" id="GO:0006312">
    <property type="term" value="P:mitotic recombination"/>
    <property type="evidence" value="ECO:0007669"/>
    <property type="project" value="TreeGrafter"/>
</dbReference>
<evidence type="ECO:0000313" key="9">
    <source>
        <dbReference type="EMBL" id="SMN20292.1"/>
    </source>
</evidence>
<dbReference type="GO" id="GO:0000730">
    <property type="term" value="P:DNA recombinase assembly"/>
    <property type="evidence" value="ECO:0007669"/>
    <property type="project" value="TreeGrafter"/>
</dbReference>
<dbReference type="InterPro" id="IPR047348">
    <property type="entry name" value="XRCC3-like_C"/>
</dbReference>
<dbReference type="Pfam" id="PF08423">
    <property type="entry name" value="Rad51"/>
    <property type="match status" value="1"/>
</dbReference>
<dbReference type="InterPro" id="IPR027417">
    <property type="entry name" value="P-loop_NTPase"/>
</dbReference>
<feature type="region of interest" description="Disordered" evidence="7">
    <location>
        <begin position="306"/>
        <end position="332"/>
    </location>
</feature>
<evidence type="ECO:0000256" key="1">
    <source>
        <dbReference type="ARBA" id="ARBA00004123"/>
    </source>
</evidence>
<dbReference type="AlphaFoldDB" id="A0A1X7R3Q0"/>
<keyword evidence="5" id="KW-0234">DNA repair</keyword>
<dbReference type="GO" id="GO:0140664">
    <property type="term" value="F:ATP-dependent DNA damage sensor activity"/>
    <property type="evidence" value="ECO:0007669"/>
    <property type="project" value="InterPro"/>
</dbReference>
<feature type="compositionally biased region" description="Low complexity" evidence="7">
    <location>
        <begin position="315"/>
        <end position="332"/>
    </location>
</feature>
<evidence type="ECO:0000256" key="2">
    <source>
        <dbReference type="ARBA" id="ARBA00022741"/>
    </source>
</evidence>
<evidence type="ECO:0000256" key="6">
    <source>
        <dbReference type="ARBA" id="ARBA00023242"/>
    </source>
</evidence>
<evidence type="ECO:0000256" key="7">
    <source>
        <dbReference type="SAM" id="MobiDB-lite"/>
    </source>
</evidence>
<keyword evidence="6" id="KW-0539">Nucleus</keyword>
<dbReference type="PROSITE" id="PS50162">
    <property type="entry name" value="RECA_2"/>
    <property type="match status" value="1"/>
</dbReference>
<dbReference type="STRING" id="1789683.A0A1X7R3Q0"/>
<feature type="domain" description="RecA family profile 1" evidence="8">
    <location>
        <begin position="83"/>
        <end position="261"/>
    </location>
</feature>
<dbReference type="SUPFAM" id="SSF52540">
    <property type="entry name" value="P-loop containing nucleoside triphosphate hydrolases"/>
    <property type="match status" value="1"/>
</dbReference>
<gene>
    <name evidence="9" type="ORF">KASA_0N02431G</name>
</gene>
<dbReference type="InterPro" id="IPR020588">
    <property type="entry name" value="RecA_ATP-bd"/>
</dbReference>
<organism evidence="9 10">
    <name type="scientific">Maudiozyma saulgeensis</name>
    <dbReference type="NCBI Taxonomy" id="1789683"/>
    <lineage>
        <taxon>Eukaryota</taxon>
        <taxon>Fungi</taxon>
        <taxon>Dikarya</taxon>
        <taxon>Ascomycota</taxon>
        <taxon>Saccharomycotina</taxon>
        <taxon>Saccharomycetes</taxon>
        <taxon>Saccharomycetales</taxon>
        <taxon>Saccharomycetaceae</taxon>
        <taxon>Maudiozyma</taxon>
    </lineage>
</organism>
<evidence type="ECO:0000256" key="3">
    <source>
        <dbReference type="ARBA" id="ARBA00022763"/>
    </source>
</evidence>
<comment type="subcellular location">
    <subcellularLocation>
        <location evidence="1">Nucleus</location>
    </subcellularLocation>
</comment>
<protein>
    <submittedName>
        <fullName evidence="9">Similar to Saccharomyces cerevisiae YDR004W RAD57 Protein that stimulates strand exchange by stabilizing the binding of Rad51p to single-stranded DNA</fullName>
    </submittedName>
</protein>
<dbReference type="CDD" id="cd19491">
    <property type="entry name" value="XRCC3"/>
    <property type="match status" value="1"/>
</dbReference>
<dbReference type="PANTHER" id="PTHR22942:SF66">
    <property type="entry name" value="RE19845P"/>
    <property type="match status" value="1"/>
</dbReference>
<reference evidence="9 10" key="1">
    <citation type="submission" date="2017-04" db="EMBL/GenBank/DDBJ databases">
        <authorList>
            <person name="Afonso C.L."/>
            <person name="Miller P.J."/>
            <person name="Scott M.A."/>
            <person name="Spackman E."/>
            <person name="Goraichik I."/>
            <person name="Dimitrov K.M."/>
            <person name="Suarez D.L."/>
            <person name="Swayne D.E."/>
        </authorList>
    </citation>
    <scope>NUCLEOTIDE SEQUENCE [LARGE SCALE GENOMIC DNA]</scope>
</reference>
<dbReference type="GO" id="GO:0003697">
    <property type="term" value="F:single-stranded DNA binding"/>
    <property type="evidence" value="ECO:0007669"/>
    <property type="project" value="TreeGrafter"/>
</dbReference>
<dbReference type="GO" id="GO:0000150">
    <property type="term" value="F:DNA strand exchange activity"/>
    <property type="evidence" value="ECO:0007669"/>
    <property type="project" value="TreeGrafter"/>
</dbReference>
<keyword evidence="4" id="KW-0067">ATP-binding</keyword>
<evidence type="ECO:0000313" key="10">
    <source>
        <dbReference type="Proteomes" id="UP000196158"/>
    </source>
</evidence>
<evidence type="ECO:0000259" key="8">
    <source>
        <dbReference type="PROSITE" id="PS50162"/>
    </source>
</evidence>
<dbReference type="SMART" id="SM00382">
    <property type="entry name" value="AAA"/>
    <property type="match status" value="1"/>
</dbReference>
<dbReference type="Gene3D" id="3.40.50.300">
    <property type="entry name" value="P-loop containing nucleotide triphosphate hydrolases"/>
    <property type="match status" value="2"/>
</dbReference>
<dbReference type="InterPro" id="IPR013632">
    <property type="entry name" value="Rad51_C"/>
</dbReference>
<dbReference type="PANTHER" id="PTHR22942">
    <property type="entry name" value="RECA/RAD51/RADA DNA STRAND-PAIRING FAMILY MEMBER"/>
    <property type="match status" value="1"/>
</dbReference>
<feature type="region of interest" description="Disordered" evidence="7">
    <location>
        <begin position="358"/>
        <end position="383"/>
    </location>
</feature>
<keyword evidence="10" id="KW-1185">Reference proteome</keyword>
<dbReference type="GO" id="GO:0003690">
    <property type="term" value="F:double-stranded DNA binding"/>
    <property type="evidence" value="ECO:0007669"/>
    <property type="project" value="TreeGrafter"/>
</dbReference>
<dbReference type="Proteomes" id="UP000196158">
    <property type="component" value="Unassembled WGS sequence"/>
</dbReference>
<evidence type="ECO:0000256" key="4">
    <source>
        <dbReference type="ARBA" id="ARBA00022840"/>
    </source>
</evidence>
<dbReference type="GO" id="GO:0005524">
    <property type="term" value="F:ATP binding"/>
    <property type="evidence" value="ECO:0007669"/>
    <property type="project" value="UniProtKB-KW"/>
</dbReference>
<dbReference type="GO" id="GO:0061982">
    <property type="term" value="P:meiosis I cell cycle process"/>
    <property type="evidence" value="ECO:0007669"/>
    <property type="project" value="UniProtKB-ARBA"/>
</dbReference>
<dbReference type="EMBL" id="FXLY01000005">
    <property type="protein sequence ID" value="SMN20292.1"/>
    <property type="molecule type" value="Genomic_DNA"/>
</dbReference>
<keyword evidence="2" id="KW-0547">Nucleotide-binding</keyword>
<name>A0A1X7R3Q0_9SACH</name>
<dbReference type="InterPro" id="IPR003593">
    <property type="entry name" value="AAA+_ATPase"/>
</dbReference>
<accession>A0A1X7R3Q0</accession>
<dbReference type="GO" id="GO:0005634">
    <property type="term" value="C:nucleus"/>
    <property type="evidence" value="ECO:0007669"/>
    <property type="project" value="UniProtKB-SubCell"/>
</dbReference>
<dbReference type="OrthoDB" id="1861185at2759"/>